<sequence>MKKALLFLLSGVLIAAQNTSQLLNTNWYISQISIGTQATTTPIMDQSLQPSEFMFVSDNYVFNSKYFNSSVVPITFSTAADSFSKTSSGGCTLLDYWGNNMAAVQTYDQKNCDFYGKPIGHVFNYQVIPNGSGKTLIITDSANGDKIYYNSFFLENKEVSGKDSFLISQNPVKEKLIMKNLEKGLSFQIIDVAGHVIFEGKTSGKETSIDTGSIVKGQYFLIVQGRKPQKFIKE</sequence>
<dbReference type="NCBIfam" id="TIGR04183">
    <property type="entry name" value="Por_Secre_tail"/>
    <property type="match status" value="1"/>
</dbReference>
<dbReference type="InterPro" id="IPR026444">
    <property type="entry name" value="Secre_tail"/>
</dbReference>
<feature type="chain" id="PRO_5013017792" evidence="2">
    <location>
        <begin position="16"/>
        <end position="234"/>
    </location>
</feature>
<accession>A0A1H7XLK5</accession>
<evidence type="ECO:0000256" key="2">
    <source>
        <dbReference type="SAM" id="SignalP"/>
    </source>
</evidence>
<dbReference type="OrthoDB" id="1433593at2"/>
<dbReference type="STRING" id="295069.SAMN05421856_102525"/>
<feature type="signal peptide" evidence="2">
    <location>
        <begin position="1"/>
        <end position="15"/>
    </location>
</feature>
<dbReference type="RefSeq" id="WP_089999160.1">
    <property type="nucleotide sequence ID" value="NZ_FOBV01000002.1"/>
</dbReference>
<evidence type="ECO:0000256" key="1">
    <source>
        <dbReference type="ARBA" id="ARBA00022729"/>
    </source>
</evidence>
<dbReference type="EMBL" id="FOBV01000002">
    <property type="protein sequence ID" value="SEM34646.1"/>
    <property type="molecule type" value="Genomic_DNA"/>
</dbReference>
<keyword evidence="4" id="KW-1185">Reference proteome</keyword>
<gene>
    <name evidence="3" type="ORF">SAMN05421856_102525</name>
</gene>
<dbReference type="AlphaFoldDB" id="A0A1H7XLK5"/>
<keyword evidence="1 2" id="KW-0732">Signal</keyword>
<evidence type="ECO:0000313" key="3">
    <source>
        <dbReference type="EMBL" id="SEM34646.1"/>
    </source>
</evidence>
<name>A0A1H7XLK5_9FLAO</name>
<proteinExistence type="predicted"/>
<dbReference type="Proteomes" id="UP000199450">
    <property type="component" value="Unassembled WGS sequence"/>
</dbReference>
<organism evidence="3 4">
    <name type="scientific">Chryseobacterium taichungense</name>
    <dbReference type="NCBI Taxonomy" id="295069"/>
    <lineage>
        <taxon>Bacteria</taxon>
        <taxon>Pseudomonadati</taxon>
        <taxon>Bacteroidota</taxon>
        <taxon>Flavobacteriia</taxon>
        <taxon>Flavobacteriales</taxon>
        <taxon>Weeksellaceae</taxon>
        <taxon>Chryseobacterium group</taxon>
        <taxon>Chryseobacterium</taxon>
    </lineage>
</organism>
<evidence type="ECO:0000313" key="4">
    <source>
        <dbReference type="Proteomes" id="UP000199450"/>
    </source>
</evidence>
<protein>
    <submittedName>
        <fullName evidence="3">Por secretion system C-terminal sorting domain-containing protein</fullName>
    </submittedName>
</protein>
<reference evidence="4" key="1">
    <citation type="submission" date="2016-10" db="EMBL/GenBank/DDBJ databases">
        <authorList>
            <person name="Varghese N."/>
            <person name="Submissions S."/>
        </authorList>
    </citation>
    <scope>NUCLEOTIDE SEQUENCE [LARGE SCALE GENOMIC DNA]</scope>
    <source>
        <strain evidence="4">DSM 17453</strain>
    </source>
</reference>